<comment type="caution">
    <text evidence="1">The sequence shown here is derived from an EMBL/GenBank/DDBJ whole genome shotgun (WGS) entry which is preliminary data.</text>
</comment>
<dbReference type="Pfam" id="PF00612">
    <property type="entry name" value="IQ"/>
    <property type="match status" value="2"/>
</dbReference>
<dbReference type="SMART" id="SM00015">
    <property type="entry name" value="IQ"/>
    <property type="match status" value="2"/>
</dbReference>
<organism evidence="1 2">
    <name type="scientific">Achlya hypogyna</name>
    <name type="common">Oomycete</name>
    <name type="synonym">Protoachlya hypogyna</name>
    <dbReference type="NCBI Taxonomy" id="1202772"/>
    <lineage>
        <taxon>Eukaryota</taxon>
        <taxon>Sar</taxon>
        <taxon>Stramenopiles</taxon>
        <taxon>Oomycota</taxon>
        <taxon>Saprolegniomycetes</taxon>
        <taxon>Saprolegniales</taxon>
        <taxon>Achlyaceae</taxon>
        <taxon>Achlya</taxon>
    </lineage>
</organism>
<dbReference type="Proteomes" id="UP000243579">
    <property type="component" value="Unassembled WGS sequence"/>
</dbReference>
<evidence type="ECO:0000313" key="1">
    <source>
        <dbReference type="EMBL" id="OQR91816.1"/>
    </source>
</evidence>
<keyword evidence="2" id="KW-1185">Reference proteome</keyword>
<dbReference type="EMBL" id="JNBR01000500">
    <property type="protein sequence ID" value="OQR91816.1"/>
    <property type="molecule type" value="Genomic_DNA"/>
</dbReference>
<dbReference type="PROSITE" id="PS50096">
    <property type="entry name" value="IQ"/>
    <property type="match status" value="1"/>
</dbReference>
<dbReference type="InterPro" id="IPR000048">
    <property type="entry name" value="IQ_motif_EF-hand-BS"/>
</dbReference>
<protein>
    <submittedName>
        <fullName evidence="1">Uncharacterized protein</fullName>
    </submittedName>
</protein>
<dbReference type="AlphaFoldDB" id="A0A1V9Z1C6"/>
<gene>
    <name evidence="1" type="ORF">ACHHYP_04350</name>
</gene>
<dbReference type="STRING" id="1202772.A0A1V9Z1C6"/>
<sequence>MRVAEDPRCPRCHDVCRVIARFCPSCGAKVPSALLAKCHAPTIDTILTKPAPKAPVKKRRTVPVSLEPLPKAKLKTRSNQSGEAGEACVVAGSTTSAPLPEAISAPVAAPPKATPKPVLKRGIEKAQSKHPIHVWMLSLQDLLTKLTNYTLTSPTQADAVRTSRRMSLKLPVKRIKRAKRVALENKLQTLETEFTLRFDDDSGAALSANMSSRCSQLLVHARALLDRLEPMDAASPVEKGVVVVKVEGTTMRFKGRTLRVTPEPPTTAPEPAINLHCANKHMYTRGYMLHGVYVLLGVYELDSDAVRLALYDPQTSIEQTIVLGQTQLARLAPQEYPLYLKRDLPAKCNLSLVHWMTWFNAVLRHRLHPDATGHWHLRFPSVYRKPCTLFYKGGDTLFRCLLAVHVQLDYAVEFDALDVSTGVMYSTLVPHSHMQLAASRDFAQHVLDVYRWTPLFEGLVRQLYMERTTRGYELVFAGMPPRGRIVHGAAPHDAEWAAFLEDERAHLMSLRAQCAQLAASSALRQAHQRADDLYKLRVLQLQTAACGRIQRHWRGYRGRRHFQNRAFDRALAFSAWGLLPRCTVWTTSPYDAFRWYQDPDTLVVHAIPASTLAWAPLVLRPRPSTLALVCGARIRTPFDVLHRVAPRALVQLRMARAAVKIQSHIKRLVAQRCYKDIVTAVVFLQYCVRSRRREASRRTVWRCARRIRGTLVLILLRAPVDADALVVTVFHPTAAVGSSQVVPKAAVGDSTGMRALHVIAAATDLFYSAQKQLLAFHVGPRPE</sequence>
<name>A0A1V9Z1C6_ACHHY</name>
<accession>A0A1V9Z1C6</accession>
<proteinExistence type="predicted"/>
<dbReference type="OrthoDB" id="76134at2759"/>
<reference evidence="1 2" key="1">
    <citation type="journal article" date="2014" name="Genome Biol. Evol.">
        <title>The secreted proteins of Achlya hypogyna and Thraustotheca clavata identify the ancestral oomycete secretome and reveal gene acquisitions by horizontal gene transfer.</title>
        <authorList>
            <person name="Misner I."/>
            <person name="Blouin N."/>
            <person name="Leonard G."/>
            <person name="Richards T.A."/>
            <person name="Lane C.E."/>
        </authorList>
    </citation>
    <scope>NUCLEOTIDE SEQUENCE [LARGE SCALE GENOMIC DNA]</scope>
    <source>
        <strain evidence="1 2">ATCC 48635</strain>
    </source>
</reference>
<evidence type="ECO:0000313" key="2">
    <source>
        <dbReference type="Proteomes" id="UP000243579"/>
    </source>
</evidence>